<evidence type="ECO:0000256" key="10">
    <source>
        <dbReference type="ARBA" id="ARBA00022917"/>
    </source>
</evidence>
<keyword evidence="6 12" id="KW-0479">Metal-binding</keyword>
<comment type="subcellular location">
    <subcellularLocation>
        <location evidence="2 12">Cytoplasm</location>
    </subcellularLocation>
</comment>
<dbReference type="PROSITE" id="PS51483">
    <property type="entry name" value="B5"/>
    <property type="match status" value="1"/>
</dbReference>
<dbReference type="InterPro" id="IPR045060">
    <property type="entry name" value="Phe-tRNA-ligase_IIc_bsu"/>
</dbReference>
<dbReference type="InterPro" id="IPR005147">
    <property type="entry name" value="tRNA_synthase_B5-dom"/>
</dbReference>
<dbReference type="SMART" id="SM00874">
    <property type="entry name" value="B5"/>
    <property type="match status" value="1"/>
</dbReference>
<feature type="binding site" evidence="12">
    <location>
        <position position="336"/>
    </location>
    <ligand>
        <name>Mg(2+)</name>
        <dbReference type="ChEBI" id="CHEBI:18420"/>
        <note>shared with alpha subunit</note>
    </ligand>
</feature>
<keyword evidence="8 12" id="KW-0067">ATP-binding</keyword>
<comment type="caution">
    <text evidence="14">The sequence shown here is derived from an EMBL/GenBank/DDBJ whole genome shotgun (WGS) entry which is preliminary data.</text>
</comment>
<evidence type="ECO:0000256" key="7">
    <source>
        <dbReference type="ARBA" id="ARBA00022741"/>
    </source>
</evidence>
<sequence length="556" mass="62915">MPVVSFSRREMERLWRSLSEEELTDLLDFTKMNLESFGEEVGFEVTSDRMDLVTLEGIVRCLKGISNEELGLPKYRVRRKAFEVRVGEGVAKVRPYVVAALVRDVDLRTEESLVALIEAQEKIHDTLGRKRRRVAIGLHDFSKVKPPIIYDARRAEKVHFVPLGEYAEMSAKEILEQTEKGKIYSHLIANPENLVPLIMDSREEVLSMPPIINSELTRLTPGVRDIFIDVTGTDLKAIWYALEIISSALAERGGEISTLDILYPDGRNIETPRHEPEEMEVDLDFIRSILGLNLSEDDVVMQLLRARLDAECSDGKVRVLIPGYRSDFLHPIDVAEEVSITLGLNKIGYELPKNVMTVGRPHPVEKVSRKVRTVMIGLGYQEVLNYIMTSRASLFHAVGREEREVVEISNPVSESYSVLRDALFPGLLAFLANNTHVRYPQKVFEIGDVVLIDERLENKTRDERRVAAAYADDSVGFEDIYSHLKVLFENLSYRIELEPRKERPFIEGRCASVLREGEEVGVIGEIDPEVLLNLGITVPVAIFEVALKVPGKEPLT</sequence>
<keyword evidence="4 12" id="KW-0963">Cytoplasm</keyword>
<dbReference type="Pfam" id="PF03484">
    <property type="entry name" value="B5"/>
    <property type="match status" value="1"/>
</dbReference>
<keyword evidence="9 12" id="KW-0460">Magnesium</keyword>
<evidence type="ECO:0000313" key="15">
    <source>
        <dbReference type="Proteomes" id="UP000278149"/>
    </source>
</evidence>
<evidence type="ECO:0000256" key="9">
    <source>
        <dbReference type="ARBA" id="ARBA00022842"/>
    </source>
</evidence>
<dbReference type="GO" id="GO:0003723">
    <property type="term" value="F:RNA binding"/>
    <property type="evidence" value="ECO:0007669"/>
    <property type="project" value="InterPro"/>
</dbReference>
<dbReference type="AlphaFoldDB" id="A0A3R9PR22"/>
<dbReference type="Gene3D" id="3.50.40.10">
    <property type="entry name" value="Phenylalanyl-trna Synthetase, Chain B, domain 3"/>
    <property type="match status" value="1"/>
</dbReference>
<dbReference type="InterPro" id="IPR009061">
    <property type="entry name" value="DNA-bd_dom_put_sf"/>
</dbReference>
<evidence type="ECO:0000256" key="6">
    <source>
        <dbReference type="ARBA" id="ARBA00022723"/>
    </source>
</evidence>
<dbReference type="PANTHER" id="PTHR10947:SF0">
    <property type="entry name" value="PHENYLALANINE--TRNA LIGASE BETA SUBUNIT"/>
    <property type="match status" value="1"/>
</dbReference>
<dbReference type="SUPFAM" id="SSF46955">
    <property type="entry name" value="Putative DNA-binding domain"/>
    <property type="match status" value="1"/>
</dbReference>
<dbReference type="InterPro" id="IPR041616">
    <property type="entry name" value="PheRS_beta_core"/>
</dbReference>
<dbReference type="HAMAP" id="MF_00284">
    <property type="entry name" value="Phe_tRNA_synth_beta2"/>
    <property type="match status" value="1"/>
</dbReference>
<feature type="binding site" evidence="12">
    <location>
        <position position="327"/>
    </location>
    <ligand>
        <name>Mg(2+)</name>
        <dbReference type="ChEBI" id="CHEBI:18420"/>
        <note>shared with alpha subunit</note>
    </ligand>
</feature>
<comment type="catalytic activity">
    <reaction evidence="12">
        <text>tRNA(Phe) + L-phenylalanine + ATP = L-phenylalanyl-tRNA(Phe) + AMP + diphosphate + H(+)</text>
        <dbReference type="Rhea" id="RHEA:19413"/>
        <dbReference type="Rhea" id="RHEA-COMP:9668"/>
        <dbReference type="Rhea" id="RHEA-COMP:9699"/>
        <dbReference type="ChEBI" id="CHEBI:15378"/>
        <dbReference type="ChEBI" id="CHEBI:30616"/>
        <dbReference type="ChEBI" id="CHEBI:33019"/>
        <dbReference type="ChEBI" id="CHEBI:58095"/>
        <dbReference type="ChEBI" id="CHEBI:78442"/>
        <dbReference type="ChEBI" id="CHEBI:78531"/>
        <dbReference type="ChEBI" id="CHEBI:456215"/>
        <dbReference type="EC" id="6.1.1.20"/>
    </reaction>
</comment>
<dbReference type="FunFam" id="3.50.40.10:FF:000003">
    <property type="entry name" value="Phenylalanine--tRNA ligase beta subunit"/>
    <property type="match status" value="1"/>
</dbReference>
<dbReference type="Pfam" id="PF17759">
    <property type="entry name" value="tRNA_synthFbeta"/>
    <property type="match status" value="1"/>
</dbReference>
<evidence type="ECO:0000256" key="12">
    <source>
        <dbReference type="HAMAP-Rule" id="MF_00284"/>
    </source>
</evidence>
<dbReference type="InterPro" id="IPR022918">
    <property type="entry name" value="Phe_tRNA_ligase_beta2_arc"/>
</dbReference>
<gene>
    <name evidence="12" type="primary">pheT</name>
    <name evidence="14" type="ORF">D9Q81_04695</name>
</gene>
<dbReference type="GO" id="GO:0000287">
    <property type="term" value="F:magnesium ion binding"/>
    <property type="evidence" value="ECO:0007669"/>
    <property type="project" value="InterPro"/>
</dbReference>
<dbReference type="FunFam" id="3.30.930.10:FF:000132">
    <property type="entry name" value="Phenylalanine--tRNA ligase beta subunit"/>
    <property type="match status" value="1"/>
</dbReference>
<dbReference type="InterPro" id="IPR045864">
    <property type="entry name" value="aa-tRNA-synth_II/BPL/LPL"/>
</dbReference>
<evidence type="ECO:0000256" key="3">
    <source>
        <dbReference type="ARBA" id="ARBA00007438"/>
    </source>
</evidence>
<comment type="cofactor">
    <cofactor evidence="1 12">
        <name>Mg(2+)</name>
        <dbReference type="ChEBI" id="CHEBI:18420"/>
    </cofactor>
</comment>
<evidence type="ECO:0000256" key="11">
    <source>
        <dbReference type="ARBA" id="ARBA00023146"/>
    </source>
</evidence>
<dbReference type="InterPro" id="IPR005146">
    <property type="entry name" value="B3/B4_tRNA-bd"/>
</dbReference>
<feature type="domain" description="B5" evidence="13">
    <location>
        <begin position="274"/>
        <end position="349"/>
    </location>
</feature>
<dbReference type="EMBL" id="RCOR01000022">
    <property type="protein sequence ID" value="RSN69091.1"/>
    <property type="molecule type" value="Genomic_DNA"/>
</dbReference>
<feature type="binding site" evidence="12">
    <location>
        <position position="333"/>
    </location>
    <ligand>
        <name>Mg(2+)</name>
        <dbReference type="ChEBI" id="CHEBI:18420"/>
        <note>shared with alpha subunit</note>
    </ligand>
</feature>
<comment type="similarity">
    <text evidence="3 12">Belongs to the phenylalanyl-tRNA synthetase beta subunit family. Type 2 subfamily.</text>
</comment>
<dbReference type="SMART" id="SM00873">
    <property type="entry name" value="B3_4"/>
    <property type="match status" value="1"/>
</dbReference>
<dbReference type="PANTHER" id="PTHR10947">
    <property type="entry name" value="PHENYLALANYL-TRNA SYNTHETASE BETA CHAIN AND LEUCINE-RICH REPEAT-CONTAINING PROTEIN 47"/>
    <property type="match status" value="1"/>
</dbReference>
<dbReference type="NCBIfam" id="TIGR00471">
    <property type="entry name" value="pheT_arch"/>
    <property type="match status" value="1"/>
</dbReference>
<evidence type="ECO:0000256" key="4">
    <source>
        <dbReference type="ARBA" id="ARBA00022490"/>
    </source>
</evidence>
<evidence type="ECO:0000259" key="13">
    <source>
        <dbReference type="PROSITE" id="PS51483"/>
    </source>
</evidence>
<keyword evidence="5 12" id="KW-0436">Ligase</keyword>
<dbReference type="GO" id="GO:0005524">
    <property type="term" value="F:ATP binding"/>
    <property type="evidence" value="ECO:0007669"/>
    <property type="project" value="UniProtKB-UniRule"/>
</dbReference>
<dbReference type="SUPFAM" id="SSF55681">
    <property type="entry name" value="Class II aaRS and biotin synthetases"/>
    <property type="match status" value="1"/>
</dbReference>
<protein>
    <recommendedName>
        <fullName evidence="12">Phenylalanine--tRNA ligase beta subunit</fullName>
        <ecNumber evidence="12">6.1.1.20</ecNumber>
    </recommendedName>
    <alternativeName>
        <fullName evidence="12">Phenylalanyl-tRNA synthetase beta subunit</fullName>
        <shortName evidence="12">PheRS</shortName>
    </alternativeName>
</protein>
<dbReference type="InterPro" id="IPR020825">
    <property type="entry name" value="Phe-tRNA_synthase-like_B3/B4"/>
</dbReference>
<feature type="binding site" evidence="12">
    <location>
        <position position="337"/>
    </location>
    <ligand>
        <name>Mg(2+)</name>
        <dbReference type="ChEBI" id="CHEBI:18420"/>
        <note>shared with alpha subunit</note>
    </ligand>
</feature>
<reference evidence="14 15" key="1">
    <citation type="submission" date="2018-10" db="EMBL/GenBank/DDBJ databases">
        <title>Co-occurring genomic capacity for anaerobic methane metabolism and dissimilatory sulfite reduction discovered in the Korarchaeota.</title>
        <authorList>
            <person name="Mckay L.J."/>
            <person name="Dlakic M."/>
            <person name="Fields M.W."/>
            <person name="Delmont T.O."/>
            <person name="Eren A.M."/>
            <person name="Jay Z.J."/>
            <person name="Klingelsmith K.B."/>
            <person name="Rusch D.B."/>
            <person name="Inskeep W.P."/>
        </authorList>
    </citation>
    <scope>NUCLEOTIDE SEQUENCE [LARGE SCALE GENOMIC DNA]</scope>
    <source>
        <strain evidence="14 15">WS</strain>
    </source>
</reference>
<name>A0A3R9PR22_9CREN</name>
<keyword evidence="11 12" id="KW-0030">Aminoacyl-tRNA synthetase</keyword>
<evidence type="ECO:0000256" key="1">
    <source>
        <dbReference type="ARBA" id="ARBA00001946"/>
    </source>
</evidence>
<dbReference type="GO" id="GO:0009328">
    <property type="term" value="C:phenylalanine-tRNA ligase complex"/>
    <property type="evidence" value="ECO:0007669"/>
    <property type="project" value="TreeGrafter"/>
</dbReference>
<keyword evidence="7 12" id="KW-0547">Nucleotide-binding</keyword>
<dbReference type="InterPro" id="IPR004531">
    <property type="entry name" value="Phe-tRNA-synth_IIc_bsu_arc_euk"/>
</dbReference>
<comment type="subunit">
    <text evidence="12">Tetramer of two alpha and two beta subunits.</text>
</comment>
<evidence type="ECO:0000256" key="8">
    <source>
        <dbReference type="ARBA" id="ARBA00022840"/>
    </source>
</evidence>
<evidence type="ECO:0000256" key="5">
    <source>
        <dbReference type="ARBA" id="ARBA00022598"/>
    </source>
</evidence>
<dbReference type="GO" id="GO:0004826">
    <property type="term" value="F:phenylalanine-tRNA ligase activity"/>
    <property type="evidence" value="ECO:0007669"/>
    <property type="project" value="UniProtKB-UniRule"/>
</dbReference>
<dbReference type="CDD" id="cd00769">
    <property type="entry name" value="PheRS_beta_core"/>
    <property type="match status" value="1"/>
</dbReference>
<dbReference type="EC" id="6.1.1.20" evidence="12"/>
<keyword evidence="10 12" id="KW-0648">Protein biosynthesis</keyword>
<evidence type="ECO:0000313" key="14">
    <source>
        <dbReference type="EMBL" id="RSN69091.1"/>
    </source>
</evidence>
<dbReference type="Gene3D" id="3.30.930.10">
    <property type="entry name" value="Bira Bifunctional Protein, Domain 2"/>
    <property type="match status" value="1"/>
</dbReference>
<organism evidence="14 15">
    <name type="scientific">Candidatus Korarchaeum cryptofilum</name>
    <dbReference type="NCBI Taxonomy" id="498846"/>
    <lineage>
        <taxon>Archaea</taxon>
        <taxon>Thermoproteota</taxon>
        <taxon>Candidatus Korarchaeia</taxon>
        <taxon>Candidatus Korarchaeales</taxon>
        <taxon>Candidatus Korarchaeaceae</taxon>
        <taxon>Candidatus Korarchaeum</taxon>
    </lineage>
</organism>
<evidence type="ECO:0000256" key="2">
    <source>
        <dbReference type="ARBA" id="ARBA00004496"/>
    </source>
</evidence>
<dbReference type="Proteomes" id="UP000278149">
    <property type="component" value="Unassembled WGS sequence"/>
</dbReference>
<accession>A0A3R9PR22</accession>
<proteinExistence type="inferred from homology"/>
<dbReference type="Gene3D" id="3.30.56.10">
    <property type="match status" value="2"/>
</dbReference>
<dbReference type="GO" id="GO:0006432">
    <property type="term" value="P:phenylalanyl-tRNA aminoacylation"/>
    <property type="evidence" value="ECO:0007669"/>
    <property type="project" value="UniProtKB-UniRule"/>
</dbReference>